<dbReference type="Proteomes" id="UP000464495">
    <property type="component" value="Chromosome"/>
</dbReference>
<gene>
    <name evidence="10 11" type="primary">cobT</name>
    <name evidence="11" type="ORF">GO499_01620</name>
</gene>
<comment type="similarity">
    <text evidence="2 10">Belongs to the CobT family.</text>
</comment>
<sequence>MEFDPALREEVKAAIDGKTKPVGSLGRIEELAEQLCLLQGTTRPNADSCGLTIFAADHGLADAGVSAFPKAVTQQMVLNFMGGGAAANAFAGAFGVTVRVVDAGVENPVDHPNLLVHRLGPGTANSAEEPAMSPGAVADALDTGREFGASWGFPVVAFGDMGIGNTATCALLIHKITGQRLAPLVGPGTGLDAEGVARKLTILRKAASRTGKLQPMQALSEYGGFEIVMMAGAMIGAATERRLVLVDGFIASTAALIALTLEPELRPAFVFCHASAEPGNKALAQHLHAEPLLDLNLRLGEGTGALLAWPLVQAAAAMMNRMASFEDAGVSGAH</sequence>
<dbReference type="NCBIfam" id="TIGR03160">
    <property type="entry name" value="cobT_DBIPRT"/>
    <property type="match status" value="1"/>
</dbReference>
<dbReference type="GO" id="GO:0009236">
    <property type="term" value="P:cobalamin biosynthetic process"/>
    <property type="evidence" value="ECO:0007669"/>
    <property type="project" value="UniProtKB-UniRule"/>
</dbReference>
<dbReference type="PANTHER" id="PTHR43463:SF1">
    <property type="entry name" value="NICOTINATE-NUCLEOTIDE--DIMETHYLBENZIMIDAZOLE PHOSPHORIBOSYLTRANSFERASE"/>
    <property type="match status" value="1"/>
</dbReference>
<evidence type="ECO:0000256" key="9">
    <source>
        <dbReference type="ARBA" id="ARBA00047340"/>
    </source>
</evidence>
<dbReference type="UniPathway" id="UPA00061">
    <property type="reaction ID" value="UER00516"/>
</dbReference>
<evidence type="ECO:0000313" key="11">
    <source>
        <dbReference type="EMBL" id="QHQ33970.1"/>
    </source>
</evidence>
<dbReference type="SUPFAM" id="SSF52733">
    <property type="entry name" value="Nicotinate mononucleotide:5,6-dimethylbenzimidazole phosphoribosyltransferase (CobT)"/>
    <property type="match status" value="1"/>
</dbReference>
<dbReference type="InterPro" id="IPR003200">
    <property type="entry name" value="Nict_dMeBzImd_PRibTrfase"/>
</dbReference>
<proteinExistence type="inferred from homology"/>
<dbReference type="RefSeq" id="WP_161860542.1">
    <property type="nucleotide sequence ID" value="NZ_CP046620.1"/>
</dbReference>
<evidence type="ECO:0000256" key="1">
    <source>
        <dbReference type="ARBA" id="ARBA00005049"/>
    </source>
</evidence>
<evidence type="ECO:0000256" key="4">
    <source>
        <dbReference type="ARBA" id="ARBA00015486"/>
    </source>
</evidence>
<dbReference type="NCBIfam" id="NF000996">
    <property type="entry name" value="PRK00105.1"/>
    <property type="match status" value="1"/>
</dbReference>
<keyword evidence="7 10" id="KW-0808">Transferase</keyword>
<dbReference type="GO" id="GO:0008939">
    <property type="term" value="F:nicotinate-nucleotide-dimethylbenzimidazole phosphoribosyltransferase activity"/>
    <property type="evidence" value="ECO:0007669"/>
    <property type="project" value="UniProtKB-UniRule"/>
</dbReference>
<dbReference type="Gene3D" id="3.40.50.10210">
    <property type="match status" value="1"/>
</dbReference>
<evidence type="ECO:0000313" key="12">
    <source>
        <dbReference type="Proteomes" id="UP000464495"/>
    </source>
</evidence>
<dbReference type="InterPro" id="IPR017846">
    <property type="entry name" value="Nict_dMeBzImd_PRibTrfase_bact"/>
</dbReference>
<dbReference type="Pfam" id="PF02277">
    <property type="entry name" value="DBI_PRT"/>
    <property type="match status" value="1"/>
</dbReference>
<dbReference type="HAMAP" id="MF_00230">
    <property type="entry name" value="CobT"/>
    <property type="match status" value="1"/>
</dbReference>
<feature type="active site" description="Proton acceptor" evidence="10">
    <location>
        <position position="301"/>
    </location>
</feature>
<dbReference type="CDD" id="cd02439">
    <property type="entry name" value="DMB-PRT_CobT"/>
    <property type="match status" value="1"/>
</dbReference>
<dbReference type="AlphaFoldDB" id="A0A6P1SWE0"/>
<comment type="function">
    <text evidence="10">Catalyzes the synthesis of alpha-ribazole-5'-phosphate from nicotinate mononucleotide (NAMN) and 5,6-dimethylbenzimidazole (DMB).</text>
</comment>
<comment type="catalytic activity">
    <reaction evidence="9 10">
        <text>5,6-dimethylbenzimidazole + nicotinate beta-D-ribonucleotide = alpha-ribazole 5'-phosphate + nicotinate + H(+)</text>
        <dbReference type="Rhea" id="RHEA:11196"/>
        <dbReference type="ChEBI" id="CHEBI:15378"/>
        <dbReference type="ChEBI" id="CHEBI:15890"/>
        <dbReference type="ChEBI" id="CHEBI:32544"/>
        <dbReference type="ChEBI" id="CHEBI:57502"/>
        <dbReference type="ChEBI" id="CHEBI:57918"/>
        <dbReference type="EC" id="2.4.2.21"/>
    </reaction>
</comment>
<evidence type="ECO:0000256" key="6">
    <source>
        <dbReference type="ARBA" id="ARBA00022676"/>
    </source>
</evidence>
<evidence type="ECO:0000256" key="10">
    <source>
        <dbReference type="HAMAP-Rule" id="MF_00230"/>
    </source>
</evidence>
<keyword evidence="12" id="KW-1185">Reference proteome</keyword>
<evidence type="ECO:0000256" key="7">
    <source>
        <dbReference type="ARBA" id="ARBA00022679"/>
    </source>
</evidence>
<dbReference type="KEGG" id="amaq:GO499_01620"/>
<protein>
    <recommendedName>
        <fullName evidence="4 10">Nicotinate-nucleotide--dimethylbenzimidazole phosphoribosyltransferase</fullName>
        <shortName evidence="10">NN:DBI PRT</shortName>
        <ecNumber evidence="3 10">2.4.2.21</ecNumber>
    </recommendedName>
    <alternativeName>
        <fullName evidence="8 10">N(1)-alpha-phosphoribosyltransferase</fullName>
    </alternativeName>
</protein>
<name>A0A6P1SWE0_9RHOB</name>
<dbReference type="InterPro" id="IPR023195">
    <property type="entry name" value="Nict_dMeBzImd_PRibTrfase_N"/>
</dbReference>
<keyword evidence="6 10" id="KW-0328">Glycosyltransferase</keyword>
<reference evidence="11 12" key="1">
    <citation type="submission" date="2019-12" db="EMBL/GenBank/DDBJ databases">
        <title>Complete genome sequence of Algicella marina strain 9Alg 56(T) isolated from the red alga Tichocarpus crinitus.</title>
        <authorList>
            <person name="Kim S.-G."/>
            <person name="Nedashkovskaya O.I."/>
        </authorList>
    </citation>
    <scope>NUCLEOTIDE SEQUENCE [LARGE SCALE GENOMIC DNA]</scope>
    <source>
        <strain evidence="11 12">9Alg 56</strain>
    </source>
</reference>
<dbReference type="PANTHER" id="PTHR43463">
    <property type="entry name" value="NICOTINATE-NUCLEOTIDE--DIMETHYLBENZIMIDAZOLE PHOSPHORIBOSYLTRANSFERASE"/>
    <property type="match status" value="1"/>
</dbReference>
<dbReference type="EC" id="2.4.2.21" evidence="3 10"/>
<organism evidence="11 12">
    <name type="scientific">Algicella marina</name>
    <dbReference type="NCBI Taxonomy" id="2683284"/>
    <lineage>
        <taxon>Bacteria</taxon>
        <taxon>Pseudomonadati</taxon>
        <taxon>Pseudomonadota</taxon>
        <taxon>Alphaproteobacteria</taxon>
        <taxon>Rhodobacterales</taxon>
        <taxon>Paracoccaceae</taxon>
        <taxon>Algicella</taxon>
    </lineage>
</organism>
<accession>A0A6P1SWE0</accession>
<evidence type="ECO:0000256" key="8">
    <source>
        <dbReference type="ARBA" id="ARBA00030686"/>
    </source>
</evidence>
<keyword evidence="5 10" id="KW-0169">Cobalamin biosynthesis</keyword>
<dbReference type="Gene3D" id="1.10.1610.10">
    <property type="match status" value="1"/>
</dbReference>
<evidence type="ECO:0000256" key="3">
    <source>
        <dbReference type="ARBA" id="ARBA00011991"/>
    </source>
</evidence>
<evidence type="ECO:0000256" key="2">
    <source>
        <dbReference type="ARBA" id="ARBA00007110"/>
    </source>
</evidence>
<evidence type="ECO:0000256" key="5">
    <source>
        <dbReference type="ARBA" id="ARBA00022573"/>
    </source>
</evidence>
<dbReference type="InterPro" id="IPR036087">
    <property type="entry name" value="Nict_dMeBzImd_PRibTrfase_sf"/>
</dbReference>
<dbReference type="EMBL" id="CP046620">
    <property type="protein sequence ID" value="QHQ33970.1"/>
    <property type="molecule type" value="Genomic_DNA"/>
</dbReference>
<comment type="pathway">
    <text evidence="1 10">Nucleoside biosynthesis; alpha-ribazole biosynthesis; alpha-ribazole from 5,6-dimethylbenzimidazole: step 1/2.</text>
</comment>